<dbReference type="RefSeq" id="WP_013708252.1">
    <property type="nucleotide sequence ID" value="NC_015389.1"/>
</dbReference>
<evidence type="ECO:0000313" key="2">
    <source>
        <dbReference type="Proteomes" id="UP000006851"/>
    </source>
</evidence>
<dbReference type="AlphaFoldDB" id="F2NAI2"/>
<dbReference type="HOGENOM" id="CLU_138401_0_0_11"/>
<proteinExistence type="predicted"/>
<keyword evidence="2" id="KW-1185">Reference proteome</keyword>
<accession>F2NAI2</accession>
<name>F2NAI2_CORGP</name>
<dbReference type="EMBL" id="CP002628">
    <property type="protein sequence ID" value="AEB06509.1"/>
    <property type="molecule type" value="Genomic_DNA"/>
</dbReference>
<dbReference type="eggNOG" id="ENOG5032CZH">
    <property type="taxonomic scope" value="Bacteria"/>
</dbReference>
<sequence>MLDAKSGTVLFRSGPDEEYLVIECCDLEDGRIRIEQRSSGELTRWCFDGSPHTIEIMIKAKGVRRLCDYFDVSSSRQVVSQLAATYASCACIEKICSLLDWLSVGYVMSEQPPSR</sequence>
<organism evidence="1 2">
    <name type="scientific">Coriobacterium glomerans (strain ATCC 49209 / DSM 20642 / JCM 10262 / PW2)</name>
    <dbReference type="NCBI Taxonomy" id="700015"/>
    <lineage>
        <taxon>Bacteria</taxon>
        <taxon>Bacillati</taxon>
        <taxon>Actinomycetota</taxon>
        <taxon>Coriobacteriia</taxon>
        <taxon>Coriobacteriales</taxon>
        <taxon>Coriobacteriaceae</taxon>
        <taxon>Coriobacterium</taxon>
    </lineage>
</organism>
<reference evidence="2" key="1">
    <citation type="journal article" date="2013" name="Stand. Genomic Sci.">
        <title>Complete genome sequence of Coriobacterium glomerans type strain (PW2(T)) from the midgut of Pyrrhocoris apterus L. (red soldier bug).</title>
        <authorList>
            <person name="Stackebrandt E."/>
            <person name="Zeytun A."/>
            <person name="Lapidus A."/>
            <person name="Nolan M."/>
            <person name="Lucas S."/>
            <person name="Hammon N."/>
            <person name="Deshpande S."/>
            <person name="Cheng J.F."/>
            <person name="Tapia R."/>
            <person name="Goodwin L.A."/>
            <person name="Pitluck S."/>
            <person name="Liolios K."/>
            <person name="Pagani I."/>
            <person name="Ivanova N."/>
            <person name="Mavromatis K."/>
            <person name="Mikhailova N."/>
            <person name="Huntemann M."/>
            <person name="Pati A."/>
            <person name="Chen A."/>
            <person name="Palaniappan K."/>
            <person name="Chang Y.J."/>
            <person name="Land M."/>
            <person name="Hauser L."/>
            <person name="Rohde M."/>
            <person name="Pukall R."/>
            <person name="Goker M."/>
            <person name="Detter J.C."/>
            <person name="Woyke T."/>
            <person name="Bristow J."/>
            <person name="Eisen J.A."/>
            <person name="Markowitz V."/>
            <person name="Hugenholtz P."/>
            <person name="Kyrpides N.C."/>
            <person name="Klenk H.P."/>
        </authorList>
    </citation>
    <scope>NUCLEOTIDE SEQUENCE</scope>
    <source>
        <strain evidence="2">ATCC 49209 / DSM 20642 / JCM 10262 / PW2</strain>
    </source>
</reference>
<dbReference type="KEGG" id="cgo:Corgl_0391"/>
<dbReference type="OrthoDB" id="3182383at2"/>
<protein>
    <submittedName>
        <fullName evidence="1">Uncharacterized protein</fullName>
    </submittedName>
</protein>
<dbReference type="Proteomes" id="UP000006851">
    <property type="component" value="Chromosome"/>
</dbReference>
<evidence type="ECO:0000313" key="1">
    <source>
        <dbReference type="EMBL" id="AEB06509.1"/>
    </source>
</evidence>
<gene>
    <name evidence="1" type="ordered locus">Corgl_0391</name>
</gene>